<feature type="region of interest" description="Disordered" evidence="1">
    <location>
        <begin position="51"/>
        <end position="75"/>
    </location>
</feature>
<comment type="caution">
    <text evidence="3">The sequence shown here is derived from an EMBL/GenBank/DDBJ whole genome shotgun (WGS) entry which is preliminary data.</text>
</comment>
<feature type="transmembrane region" description="Helical" evidence="2">
    <location>
        <begin position="17"/>
        <end position="34"/>
    </location>
</feature>
<dbReference type="EMBL" id="BRXX01000142">
    <property type="protein sequence ID" value="GMH93696.1"/>
    <property type="molecule type" value="Genomic_DNA"/>
</dbReference>
<dbReference type="AlphaFoldDB" id="A0A9W7BNN5"/>
<feature type="compositionally biased region" description="Gly residues" evidence="1">
    <location>
        <begin position="51"/>
        <end position="66"/>
    </location>
</feature>
<evidence type="ECO:0000313" key="4">
    <source>
        <dbReference type="Proteomes" id="UP001165160"/>
    </source>
</evidence>
<keyword evidence="2" id="KW-1133">Transmembrane helix</keyword>
<keyword evidence="2" id="KW-0812">Transmembrane</keyword>
<evidence type="ECO:0000256" key="1">
    <source>
        <dbReference type="SAM" id="MobiDB-lite"/>
    </source>
</evidence>
<accession>A0A9W7BNN5</accession>
<evidence type="ECO:0000256" key="2">
    <source>
        <dbReference type="SAM" id="Phobius"/>
    </source>
</evidence>
<sequence>MNVPGWRRSKASDAAKLLYAGMAMVLLVLYMYRLNNFEKLTEEVGINSGGGGGGGGGSGGSGGSGGDAPVKGTGYIHSNVGVASQNNENDNKNGMDEGIGTGMGWTKQPITTAARGTKTGANLIGLVLPDMNPQFQRGRVNRRTYSMLESGSFEKTGEKAPPALFDVPCPGLTDGNPVCACQINCGSQAPCAKSDGVCNRIDGCFETATATGNSWGTLKRAPSDEEMAIFNWQGMRYSMSDVEGIFGGLQGGDGRSSRKVTLEDAATTGSISELPKVTNDNSLCSGGSDYSTGRNSPPTLDELNGKTIGVAALTFGTPGTLLNSMNSWDQSGLLDIVDEKLLILNGDSPAELALGLDYGFKILRPKDIPNVKMNPKYHNVVTIGAAFYYAMEQMTSDYIIFLEKDFMADYTMGKEAFIKELLGGVTLLESGAWIIRLRSRTQQGCDSFKICGKGANWAATNGNARKKNHWSFYCDNFATLPNAQNMIAQCIDEPKFRCHTSFDTNWSLNAVMVKRSVMLEDEPKGGRDKFPHKTLAEFGLSTYDAQDGFERLMIERDWGQYKVPVCISVGGVFYHAEVDG</sequence>
<organism evidence="3 4">
    <name type="scientific">Triparma verrucosa</name>
    <dbReference type="NCBI Taxonomy" id="1606542"/>
    <lineage>
        <taxon>Eukaryota</taxon>
        <taxon>Sar</taxon>
        <taxon>Stramenopiles</taxon>
        <taxon>Ochrophyta</taxon>
        <taxon>Bolidophyceae</taxon>
        <taxon>Parmales</taxon>
        <taxon>Triparmaceae</taxon>
        <taxon>Triparma</taxon>
    </lineage>
</organism>
<evidence type="ECO:0000313" key="3">
    <source>
        <dbReference type="EMBL" id="GMH93696.1"/>
    </source>
</evidence>
<dbReference type="Proteomes" id="UP001165160">
    <property type="component" value="Unassembled WGS sequence"/>
</dbReference>
<keyword evidence="4" id="KW-1185">Reference proteome</keyword>
<protein>
    <submittedName>
        <fullName evidence="3">Uncharacterized protein</fullName>
    </submittedName>
</protein>
<gene>
    <name evidence="3" type="ORF">TrVE_jg2065</name>
</gene>
<reference evidence="4" key="1">
    <citation type="journal article" date="2023" name="Commun. Biol.">
        <title>Genome analysis of Parmales, the sister group of diatoms, reveals the evolutionary specialization of diatoms from phago-mixotrophs to photoautotrophs.</title>
        <authorList>
            <person name="Ban H."/>
            <person name="Sato S."/>
            <person name="Yoshikawa S."/>
            <person name="Yamada K."/>
            <person name="Nakamura Y."/>
            <person name="Ichinomiya M."/>
            <person name="Sato N."/>
            <person name="Blanc-Mathieu R."/>
            <person name="Endo H."/>
            <person name="Kuwata A."/>
            <person name="Ogata H."/>
        </authorList>
    </citation>
    <scope>NUCLEOTIDE SEQUENCE [LARGE SCALE GENOMIC DNA]</scope>
    <source>
        <strain evidence="4">NIES 3699</strain>
    </source>
</reference>
<keyword evidence="2" id="KW-0472">Membrane</keyword>
<proteinExistence type="predicted"/>
<name>A0A9W7BNN5_9STRA</name>